<dbReference type="PATRIC" id="fig|1121335.3.peg.1889"/>
<evidence type="ECO:0000313" key="3">
    <source>
        <dbReference type="Proteomes" id="UP000011220"/>
    </source>
</evidence>
<feature type="domain" description="CRISPR associated protein Cas6 C-terminal" evidence="1">
    <location>
        <begin position="38"/>
        <end position="131"/>
    </location>
</feature>
<dbReference type="AlphaFoldDB" id="L7VPY2"/>
<dbReference type="Proteomes" id="UP000011220">
    <property type="component" value="Chromosome"/>
</dbReference>
<dbReference type="STRING" id="1121335.Cst_c18900"/>
<keyword evidence="3" id="KW-1185">Reference proteome</keyword>
<dbReference type="KEGG" id="css:Cst_c18900"/>
<organism evidence="2 3">
    <name type="scientific">Thermoclostridium stercorarium (strain ATCC 35414 / DSM 8532 / NCIMB 11754)</name>
    <name type="common">Clostridium stercorarium</name>
    <dbReference type="NCBI Taxonomy" id="1121335"/>
    <lineage>
        <taxon>Bacteria</taxon>
        <taxon>Bacillati</taxon>
        <taxon>Bacillota</taxon>
        <taxon>Clostridia</taxon>
        <taxon>Eubacteriales</taxon>
        <taxon>Oscillospiraceae</taxon>
        <taxon>Thermoclostridium</taxon>
    </lineage>
</organism>
<dbReference type="InterPro" id="IPR049435">
    <property type="entry name" value="Cas_Cas6_C"/>
</dbReference>
<evidence type="ECO:0000259" key="1">
    <source>
        <dbReference type="Pfam" id="PF01881"/>
    </source>
</evidence>
<name>L7VPY2_THES1</name>
<accession>L7VPY2</accession>
<reference evidence="2 3" key="1">
    <citation type="journal article" date="2013" name="Genome Announc.">
        <title>Complete genome sequence of Clostridium stercorarium subsp. stercorarium strain DSM 8532, a thermophilic degrader of plant cell wall fibers.</title>
        <authorList>
            <person name="Poehlein A."/>
            <person name="Zverlov V.V."/>
            <person name="Daniel R."/>
            <person name="Schwarz W.H."/>
            <person name="Liebl W."/>
        </authorList>
    </citation>
    <scope>NUCLEOTIDE SEQUENCE [LARGE SCALE GENOMIC DNA]</scope>
    <source>
        <strain evidence="3">ATCC 35414 / DSM 8532 / NCIMB 11754</strain>
    </source>
</reference>
<evidence type="ECO:0000313" key="2">
    <source>
        <dbReference type="EMBL" id="AGC68867.1"/>
    </source>
</evidence>
<sequence>MSIEMDISVKFRLKNNRLPLEYRKSIISFYKNILSNYKDGKWKDKFYKNQDPIQKKFKTKNIHEIKPWMIDELDIKFNNNEVKKIIVTHYGIKFPVTIGCFYLKGNPVLLNFLHCSGMGSRTSSGFGHFKVI</sequence>
<gene>
    <name evidence="2" type="primary">cas6</name>
    <name evidence="2" type="ordered locus">Cst_c18900</name>
</gene>
<dbReference type="EMBL" id="CP004044">
    <property type="protein sequence ID" value="AGC68867.1"/>
    <property type="molecule type" value="Genomic_DNA"/>
</dbReference>
<dbReference type="Pfam" id="PF01881">
    <property type="entry name" value="Cas_Cas6_C"/>
    <property type="match status" value="1"/>
</dbReference>
<proteinExistence type="predicted"/>
<dbReference type="Gene3D" id="3.30.70.1900">
    <property type="match status" value="1"/>
</dbReference>
<protein>
    <submittedName>
        <fullName evidence="2">CRISPR-associated endoribonuclease Cas6</fullName>
    </submittedName>
</protein>